<dbReference type="GO" id="GO:0042597">
    <property type="term" value="C:periplasmic space"/>
    <property type="evidence" value="ECO:0007669"/>
    <property type="project" value="UniProtKB-ARBA"/>
</dbReference>
<protein>
    <submittedName>
        <fullName evidence="7">Peptide ABC transporter substrate-binding protein</fullName>
    </submittedName>
</protein>
<feature type="signal peptide" evidence="5">
    <location>
        <begin position="1"/>
        <end position="21"/>
    </location>
</feature>
<dbReference type="InterPro" id="IPR000914">
    <property type="entry name" value="SBP_5_dom"/>
</dbReference>
<dbReference type="GO" id="GO:0015833">
    <property type="term" value="P:peptide transport"/>
    <property type="evidence" value="ECO:0007669"/>
    <property type="project" value="TreeGrafter"/>
</dbReference>
<evidence type="ECO:0000259" key="6">
    <source>
        <dbReference type="Pfam" id="PF00496"/>
    </source>
</evidence>
<dbReference type="Pfam" id="PF00496">
    <property type="entry name" value="SBP_bac_5"/>
    <property type="match status" value="1"/>
</dbReference>
<name>A0A3R6AL17_9FIRM</name>
<accession>A0A3R6AL17</accession>
<comment type="similarity">
    <text evidence="2">Belongs to the bacterial solute-binding protein 5 family.</text>
</comment>
<keyword evidence="4 5" id="KW-0732">Signal</keyword>
<evidence type="ECO:0000256" key="5">
    <source>
        <dbReference type="SAM" id="SignalP"/>
    </source>
</evidence>
<dbReference type="Gene3D" id="3.40.190.10">
    <property type="entry name" value="Periplasmic binding protein-like II"/>
    <property type="match status" value="1"/>
</dbReference>
<sequence length="562" mass="62878">MKKRKTLAMGLAVALAVSCLAGCGGDDKKASSDGKTEQVLNISNNSVVVGLNPLINTTGPDNSAFNMVLDPLVKRVTRDGNTYEIIPAAAESWDISEDGLTYTFHMNKDAKWSDGTKVTANDFEFTFQKMATPSVAATNAWLFDGVIENFTEALYDQGKKPEDIGVHAIDEDTLEIKIIHPASYFLELVSSSAYPVNKAMYEELGSDYATSETKTVFNGPFKIESWSQNTEMVVVRNDQYWGADDVKLDKINCKIIQESGTAVQSYINGELDVIGTTDANWGKTIEEQGESESYQVPDSSPEFFMLNVANEYLCNEKIRQALTVAYDRQEMIDTLRNGKGVPIYSMMPDTVQVGEKTYTELVGGKNHFVQELQEEIKDPKALLIEGLKELGKDPDPSKVTIRYASRGTDELSKKIAEWMKQQWESVLGINVEIDMMEWNIMWDKIDAGDYDIATGGWGPYYNEPSALLQLFDPDNGYFNAEKTGWSGEDPKKYQELLNAAKFEVDDQKKAELYLQAEELVVKSGLIEPTYVEEAPTFVKKYVKNYFVSTVGQVDFSKVYIEK</sequence>
<organism evidence="7 8">
    <name type="scientific">Coprococcus comes</name>
    <dbReference type="NCBI Taxonomy" id="410072"/>
    <lineage>
        <taxon>Bacteria</taxon>
        <taxon>Bacillati</taxon>
        <taxon>Bacillota</taxon>
        <taxon>Clostridia</taxon>
        <taxon>Lachnospirales</taxon>
        <taxon>Lachnospiraceae</taxon>
        <taxon>Coprococcus</taxon>
    </lineage>
</organism>
<dbReference type="Gene3D" id="3.90.76.10">
    <property type="entry name" value="Dipeptide-binding Protein, Domain 1"/>
    <property type="match status" value="1"/>
</dbReference>
<dbReference type="PANTHER" id="PTHR30290:SF10">
    <property type="entry name" value="PERIPLASMIC OLIGOPEPTIDE-BINDING PROTEIN-RELATED"/>
    <property type="match status" value="1"/>
</dbReference>
<dbReference type="EMBL" id="QRXJ01000015">
    <property type="protein sequence ID" value="RGT88642.1"/>
    <property type="molecule type" value="Genomic_DNA"/>
</dbReference>
<comment type="caution">
    <text evidence="7">The sequence shown here is derived from an EMBL/GenBank/DDBJ whole genome shotgun (WGS) entry which is preliminary data.</text>
</comment>
<comment type="subcellular location">
    <subcellularLocation>
        <location evidence="1">Cell envelope</location>
    </subcellularLocation>
</comment>
<dbReference type="FunFam" id="3.90.76.10:FF:000001">
    <property type="entry name" value="Oligopeptide ABC transporter substrate-binding protein"/>
    <property type="match status" value="1"/>
</dbReference>
<dbReference type="Proteomes" id="UP000283360">
    <property type="component" value="Unassembled WGS sequence"/>
</dbReference>
<dbReference type="GO" id="GO:0043190">
    <property type="term" value="C:ATP-binding cassette (ABC) transporter complex"/>
    <property type="evidence" value="ECO:0007669"/>
    <property type="project" value="InterPro"/>
</dbReference>
<keyword evidence="3" id="KW-0813">Transport</keyword>
<dbReference type="InterPro" id="IPR030678">
    <property type="entry name" value="Peptide/Ni-bd"/>
</dbReference>
<proteinExistence type="inferred from homology"/>
<dbReference type="PIRSF" id="PIRSF002741">
    <property type="entry name" value="MppA"/>
    <property type="match status" value="1"/>
</dbReference>
<dbReference type="CDD" id="cd08504">
    <property type="entry name" value="PBP2_OppA"/>
    <property type="match status" value="1"/>
</dbReference>
<keyword evidence="8" id="KW-1185">Reference proteome</keyword>
<dbReference type="SUPFAM" id="SSF53850">
    <property type="entry name" value="Periplasmic binding protein-like II"/>
    <property type="match status" value="1"/>
</dbReference>
<dbReference type="PROSITE" id="PS51257">
    <property type="entry name" value="PROKAR_LIPOPROTEIN"/>
    <property type="match status" value="1"/>
</dbReference>
<evidence type="ECO:0000256" key="1">
    <source>
        <dbReference type="ARBA" id="ARBA00004196"/>
    </source>
</evidence>
<dbReference type="RefSeq" id="WP_117835632.1">
    <property type="nucleotide sequence ID" value="NZ_QRXJ01000015.1"/>
</dbReference>
<dbReference type="AlphaFoldDB" id="A0A3R6AL17"/>
<feature type="chain" id="PRO_5038567889" evidence="5">
    <location>
        <begin position="22"/>
        <end position="562"/>
    </location>
</feature>
<evidence type="ECO:0000256" key="4">
    <source>
        <dbReference type="ARBA" id="ARBA00022729"/>
    </source>
</evidence>
<gene>
    <name evidence="7" type="ORF">DWX03_11405</name>
</gene>
<dbReference type="PANTHER" id="PTHR30290">
    <property type="entry name" value="PERIPLASMIC BINDING COMPONENT OF ABC TRANSPORTER"/>
    <property type="match status" value="1"/>
</dbReference>
<reference evidence="7 8" key="1">
    <citation type="submission" date="2018-08" db="EMBL/GenBank/DDBJ databases">
        <title>A genome reference for cultivated species of the human gut microbiota.</title>
        <authorList>
            <person name="Zou Y."/>
            <person name="Xue W."/>
            <person name="Luo G."/>
        </authorList>
    </citation>
    <scope>NUCLEOTIDE SEQUENCE [LARGE SCALE GENOMIC DNA]</scope>
    <source>
        <strain evidence="7 8">AF18-12LB</strain>
    </source>
</reference>
<evidence type="ECO:0000313" key="8">
    <source>
        <dbReference type="Proteomes" id="UP000283360"/>
    </source>
</evidence>
<dbReference type="Gene3D" id="3.10.105.10">
    <property type="entry name" value="Dipeptide-binding Protein, Domain 3"/>
    <property type="match status" value="1"/>
</dbReference>
<evidence type="ECO:0000256" key="2">
    <source>
        <dbReference type="ARBA" id="ARBA00005695"/>
    </source>
</evidence>
<evidence type="ECO:0000256" key="3">
    <source>
        <dbReference type="ARBA" id="ARBA00022448"/>
    </source>
</evidence>
<feature type="domain" description="Solute-binding protein family 5" evidence="6">
    <location>
        <begin position="84"/>
        <end position="476"/>
    </location>
</feature>
<evidence type="ECO:0000313" key="7">
    <source>
        <dbReference type="EMBL" id="RGT88642.1"/>
    </source>
</evidence>
<dbReference type="InterPro" id="IPR039424">
    <property type="entry name" value="SBP_5"/>
</dbReference>
<dbReference type="GO" id="GO:0030313">
    <property type="term" value="C:cell envelope"/>
    <property type="evidence" value="ECO:0007669"/>
    <property type="project" value="UniProtKB-SubCell"/>
</dbReference>
<dbReference type="GO" id="GO:1904680">
    <property type="term" value="F:peptide transmembrane transporter activity"/>
    <property type="evidence" value="ECO:0007669"/>
    <property type="project" value="TreeGrafter"/>
</dbReference>